<comment type="caution">
    <text evidence="1">The sequence shown here is derived from an EMBL/GenBank/DDBJ whole genome shotgun (WGS) entry which is preliminary data.</text>
</comment>
<evidence type="ECO:0000313" key="1">
    <source>
        <dbReference type="EMBL" id="MPN42190.1"/>
    </source>
</evidence>
<dbReference type="EMBL" id="VSSQ01099761">
    <property type="protein sequence ID" value="MPN42190.1"/>
    <property type="molecule type" value="Genomic_DNA"/>
</dbReference>
<dbReference type="AlphaFoldDB" id="A0A645HTK8"/>
<name>A0A645HTK8_9ZZZZ</name>
<gene>
    <name evidence="1" type="ORF">SDC9_189746</name>
</gene>
<proteinExistence type="predicted"/>
<sequence length="162" mass="17302">MVRSRRGKMAQVGHLFADAVDQFKRQPDASLMGNSGQVQHRICGAAQRHVHPQSVLKRGGGQDIQGTDVIMKQLQHLHARLFCQPHALGIDRRDAAVAGQGNADGLAQAIHGVRREHARAGSAAGAGIVLDIPELSGVHAPRTDRADGFKNTAEIHRVPGSV</sequence>
<reference evidence="1" key="1">
    <citation type="submission" date="2019-08" db="EMBL/GenBank/DDBJ databases">
        <authorList>
            <person name="Kucharzyk K."/>
            <person name="Murdoch R.W."/>
            <person name="Higgins S."/>
            <person name="Loffler F."/>
        </authorList>
    </citation>
    <scope>NUCLEOTIDE SEQUENCE</scope>
</reference>
<protein>
    <submittedName>
        <fullName evidence="1">Uncharacterized protein</fullName>
    </submittedName>
</protein>
<accession>A0A645HTK8</accession>
<organism evidence="1">
    <name type="scientific">bioreactor metagenome</name>
    <dbReference type="NCBI Taxonomy" id="1076179"/>
    <lineage>
        <taxon>unclassified sequences</taxon>
        <taxon>metagenomes</taxon>
        <taxon>ecological metagenomes</taxon>
    </lineage>
</organism>